<gene>
    <name evidence="2" type="ORF">J2793_001875</name>
</gene>
<evidence type="ECO:0000259" key="1">
    <source>
        <dbReference type="Pfam" id="PF12973"/>
    </source>
</evidence>
<proteinExistence type="predicted"/>
<feature type="domain" description="ChrR-like cupin" evidence="1">
    <location>
        <begin position="26"/>
        <end position="123"/>
    </location>
</feature>
<dbReference type="InterPro" id="IPR014710">
    <property type="entry name" value="RmlC-like_jellyroll"/>
</dbReference>
<dbReference type="SUPFAM" id="SSF51182">
    <property type="entry name" value="RmlC-like cupins"/>
    <property type="match status" value="1"/>
</dbReference>
<dbReference type="Proteomes" id="UP001229486">
    <property type="component" value="Unassembled WGS sequence"/>
</dbReference>
<comment type="caution">
    <text evidence="2">The sequence shown here is derived from an EMBL/GenBank/DDBJ whole genome shotgun (WGS) entry which is preliminary data.</text>
</comment>
<accession>A0AB73IDZ3</accession>
<evidence type="ECO:0000313" key="3">
    <source>
        <dbReference type="Proteomes" id="UP001229486"/>
    </source>
</evidence>
<dbReference type="InterPro" id="IPR025979">
    <property type="entry name" value="ChrR-like_cupin_dom"/>
</dbReference>
<dbReference type="RefSeq" id="WP_310355199.1">
    <property type="nucleotide sequence ID" value="NZ_JAURTK010000002.1"/>
</dbReference>
<reference evidence="2" key="1">
    <citation type="submission" date="2023-07" db="EMBL/GenBank/DDBJ databases">
        <title>Sorghum-associated microbial communities from plants grown in Nebraska, USA.</title>
        <authorList>
            <person name="Schachtman D."/>
        </authorList>
    </citation>
    <scope>NUCLEOTIDE SEQUENCE</scope>
    <source>
        <strain evidence="2">DS1061</strain>
    </source>
</reference>
<dbReference type="Gene3D" id="2.60.120.10">
    <property type="entry name" value="Jelly Rolls"/>
    <property type="match status" value="1"/>
</dbReference>
<dbReference type="AlphaFoldDB" id="A0AB73IDZ3"/>
<evidence type="ECO:0000313" key="2">
    <source>
        <dbReference type="EMBL" id="MDP9646442.1"/>
    </source>
</evidence>
<dbReference type="InterPro" id="IPR011051">
    <property type="entry name" value="RmlC_Cupin_sf"/>
</dbReference>
<dbReference type="GeneID" id="97035216"/>
<name>A0AB73IDZ3_9BURK</name>
<sequence length="136" mass="14927">MTTVRLTDEMVPFGLNVKGARRWYSIDERDWRPMKIGDTVLPGFSWIPVADDEGGAWSSYWMRLQPGARSVEHRHDSTELIMILDGVFTDEDGTDFLPGNTVCYAAGSRHSTSSAEGCTVLVVSQTGSTIVSGVPD</sequence>
<organism evidence="2 3">
    <name type="scientific">Paraburkholderia caledonica</name>
    <dbReference type="NCBI Taxonomy" id="134536"/>
    <lineage>
        <taxon>Bacteria</taxon>
        <taxon>Pseudomonadati</taxon>
        <taxon>Pseudomonadota</taxon>
        <taxon>Betaproteobacteria</taxon>
        <taxon>Burkholderiales</taxon>
        <taxon>Burkholderiaceae</taxon>
        <taxon>Paraburkholderia</taxon>
    </lineage>
</organism>
<protein>
    <submittedName>
        <fullName evidence="2">Anti-sigma factor ChrR (Cupin superfamily)</fullName>
    </submittedName>
</protein>
<dbReference type="EMBL" id="JAURTK010000002">
    <property type="protein sequence ID" value="MDP9646442.1"/>
    <property type="molecule type" value="Genomic_DNA"/>
</dbReference>
<dbReference type="Pfam" id="PF12973">
    <property type="entry name" value="Cupin_7"/>
    <property type="match status" value="1"/>
</dbReference>